<proteinExistence type="inferred from homology"/>
<comment type="caution">
    <text evidence="10">The sequence shown here is derived from an EMBL/GenBank/DDBJ whole genome shotgun (WGS) entry which is preliminary data.</text>
</comment>
<dbReference type="InterPro" id="IPR036388">
    <property type="entry name" value="WH-like_DNA-bd_sf"/>
</dbReference>
<name>A0ABD2YIE3_9GENT</name>
<organism evidence="10 11">
    <name type="scientific">Cinchona calisaya</name>
    <dbReference type="NCBI Taxonomy" id="153742"/>
    <lineage>
        <taxon>Eukaryota</taxon>
        <taxon>Viridiplantae</taxon>
        <taxon>Streptophyta</taxon>
        <taxon>Embryophyta</taxon>
        <taxon>Tracheophyta</taxon>
        <taxon>Spermatophyta</taxon>
        <taxon>Magnoliopsida</taxon>
        <taxon>eudicotyledons</taxon>
        <taxon>Gunneridae</taxon>
        <taxon>Pentapetalae</taxon>
        <taxon>asterids</taxon>
        <taxon>lamiids</taxon>
        <taxon>Gentianales</taxon>
        <taxon>Rubiaceae</taxon>
        <taxon>Cinchonoideae</taxon>
        <taxon>Cinchoneae</taxon>
        <taxon>Cinchona</taxon>
    </lineage>
</organism>
<keyword evidence="3" id="KW-0677">Repeat</keyword>
<protein>
    <submittedName>
        <fullName evidence="10">Uncharacterized protein</fullName>
    </submittedName>
</protein>
<dbReference type="GO" id="GO:0051607">
    <property type="term" value="P:defense response to virus"/>
    <property type="evidence" value="ECO:0007669"/>
    <property type="project" value="UniProtKB-ARBA"/>
</dbReference>
<evidence type="ECO:0000259" key="9">
    <source>
        <dbReference type="Pfam" id="PF23598"/>
    </source>
</evidence>
<comment type="similarity">
    <text evidence="1">Belongs to the disease resistance NB-LRR family.</text>
</comment>
<evidence type="ECO:0000256" key="5">
    <source>
        <dbReference type="ARBA" id="ARBA00022821"/>
    </source>
</evidence>
<dbReference type="Pfam" id="PF23598">
    <property type="entry name" value="LRR_14"/>
    <property type="match status" value="1"/>
</dbReference>
<keyword evidence="5" id="KW-0611">Plant defense</keyword>
<dbReference type="PRINTS" id="PR00364">
    <property type="entry name" value="DISEASERSIST"/>
</dbReference>
<dbReference type="Gene3D" id="1.10.10.10">
    <property type="entry name" value="Winged helix-like DNA-binding domain superfamily/Winged helix DNA-binding domain"/>
    <property type="match status" value="1"/>
</dbReference>
<evidence type="ECO:0000259" key="7">
    <source>
        <dbReference type="Pfam" id="PF00931"/>
    </source>
</evidence>
<evidence type="ECO:0000313" key="10">
    <source>
        <dbReference type="EMBL" id="KAL3506486.1"/>
    </source>
</evidence>
<accession>A0ABD2YIE3</accession>
<dbReference type="AlphaFoldDB" id="A0ABD2YIE3"/>
<reference evidence="10 11" key="1">
    <citation type="submission" date="2024-11" db="EMBL/GenBank/DDBJ databases">
        <title>A near-complete genome assembly of Cinchona calisaya.</title>
        <authorList>
            <person name="Lian D.C."/>
            <person name="Zhao X.W."/>
            <person name="Wei L."/>
        </authorList>
    </citation>
    <scope>NUCLEOTIDE SEQUENCE [LARGE SCALE GENOMIC DNA]</scope>
    <source>
        <tissue evidence="10">Nenye</tissue>
    </source>
</reference>
<evidence type="ECO:0000256" key="4">
    <source>
        <dbReference type="ARBA" id="ARBA00022741"/>
    </source>
</evidence>
<dbReference type="SUPFAM" id="SSF52058">
    <property type="entry name" value="L domain-like"/>
    <property type="match status" value="1"/>
</dbReference>
<dbReference type="Proteomes" id="UP001630127">
    <property type="component" value="Unassembled WGS sequence"/>
</dbReference>
<dbReference type="Gene3D" id="3.40.50.300">
    <property type="entry name" value="P-loop containing nucleotide triphosphate hydrolases"/>
    <property type="match status" value="1"/>
</dbReference>
<evidence type="ECO:0000259" key="8">
    <source>
        <dbReference type="Pfam" id="PF23559"/>
    </source>
</evidence>
<evidence type="ECO:0000256" key="6">
    <source>
        <dbReference type="ARBA" id="ARBA00022840"/>
    </source>
</evidence>
<sequence>MSITEDATEALIFHIENLKQILVSNIDALDVRTRVTEDTPSRFLESLEVLKASLEAQKNDNRRLKLKEIRSLLHKVEDAYESCIVNELLHRTRNPFTRAAHAMDYAVGLRNSKKEIQAVTSRIRAVINEDLEEDAYPPIQDIPEASEKDAVGIKESVVGFEDTAKEVIKLLTGESEHLEVISIVGVLGLGKTTLAEKVLDDPEIKDKFPIRVFIHVSEEYQRKELFLNILDSVSQLTNEVKKMREEELATYLRKQLEPRKYLIVMDDVRKKEDWDKLKIAFSNNKNCSRVLITTRKAYVAAHANPSIKPLYLNFLKLNESRALLCRKVFGENNCPKELEAYELLIATKCDGIPLAIVSAANTLLKDPENSYWWETVAKSLNDFIPSYNSKDLIIQSYKHLPYRLKLCFLYLMMLPKDFEMPVWKLIRLWIAEGFIPSEGDLELEDRAEKYLEELVGRNLVMVGERRSNGRIKTCRIYGPLRHFCKKEVTEENLFQEIEKGMPTLVEHRRLCINSNLMGYISCKPLGDRVRSFLFFASEETTLRPELVSVILKAYKLLRVLDAKSLLFRRFPTDILRFFCLKYLAISSHITNLPQRMSHLQNMQTMIIETTSGILEIKADIWKMRQLRHLHVNAPAILPRTDEAEEANANLQTLSIISVESIRKEVLGRTPKLRKLAIGGRMAELFESNNEVECLCKLEYLENLKLLNDCDDITTRLNSLPPQINFLRKLKELTLLNTLLPWRQISVLGKHENLEVLKLKNNAIFGDIWQTETGGFRRLEVLHIGLTKLMFWEASADHFPKLKCLKLKHCSELRLLPFGLGYIPSLQTIDLYYTNPSVVSSARDIQLLKQQRGSRSNGIKLSVYPPDE</sequence>
<keyword evidence="6" id="KW-0067">ATP-binding</keyword>
<evidence type="ECO:0000256" key="3">
    <source>
        <dbReference type="ARBA" id="ARBA00022737"/>
    </source>
</evidence>
<dbReference type="InterPro" id="IPR002182">
    <property type="entry name" value="NB-ARC"/>
</dbReference>
<dbReference type="GO" id="GO:0005524">
    <property type="term" value="F:ATP binding"/>
    <property type="evidence" value="ECO:0007669"/>
    <property type="project" value="UniProtKB-KW"/>
</dbReference>
<dbReference type="InterPro" id="IPR058922">
    <property type="entry name" value="WHD_DRP"/>
</dbReference>
<evidence type="ECO:0000256" key="2">
    <source>
        <dbReference type="ARBA" id="ARBA00022614"/>
    </source>
</evidence>
<dbReference type="PANTHER" id="PTHR23155:SF1193">
    <property type="entry name" value="DISEASE RESISTANCE PROTEIN RPP13-RELATED"/>
    <property type="match status" value="1"/>
</dbReference>
<dbReference type="FunFam" id="3.40.50.300:FF:001091">
    <property type="entry name" value="Probable disease resistance protein At1g61300"/>
    <property type="match status" value="1"/>
</dbReference>
<feature type="domain" description="Disease resistance R13L4/SHOC-2-like LRR" evidence="9">
    <location>
        <begin position="529"/>
        <end position="832"/>
    </location>
</feature>
<dbReference type="InterPro" id="IPR027417">
    <property type="entry name" value="P-loop_NTPase"/>
</dbReference>
<feature type="domain" description="NB-ARC" evidence="7">
    <location>
        <begin position="161"/>
        <end position="332"/>
    </location>
</feature>
<keyword evidence="4" id="KW-0547">Nucleotide-binding</keyword>
<gene>
    <name evidence="10" type="ORF">ACH5RR_031868</name>
</gene>
<dbReference type="InterPro" id="IPR055414">
    <property type="entry name" value="LRR_R13L4/SHOC2-like"/>
</dbReference>
<dbReference type="Pfam" id="PF00931">
    <property type="entry name" value="NB-ARC"/>
    <property type="match status" value="1"/>
</dbReference>
<dbReference type="InterPro" id="IPR042197">
    <property type="entry name" value="Apaf_helical"/>
</dbReference>
<evidence type="ECO:0000256" key="1">
    <source>
        <dbReference type="ARBA" id="ARBA00008894"/>
    </source>
</evidence>
<dbReference type="PANTHER" id="PTHR23155">
    <property type="entry name" value="DISEASE RESISTANCE PROTEIN RP"/>
    <property type="match status" value="1"/>
</dbReference>
<dbReference type="Pfam" id="PF23559">
    <property type="entry name" value="WHD_DRP"/>
    <property type="match status" value="1"/>
</dbReference>
<dbReference type="InterPro" id="IPR032675">
    <property type="entry name" value="LRR_dom_sf"/>
</dbReference>
<dbReference type="EMBL" id="JBJUIK010000013">
    <property type="protein sequence ID" value="KAL3506486.1"/>
    <property type="molecule type" value="Genomic_DNA"/>
</dbReference>
<dbReference type="FunFam" id="1.10.10.10:FF:000322">
    <property type="entry name" value="Probable disease resistance protein At1g63360"/>
    <property type="match status" value="1"/>
</dbReference>
<keyword evidence="2" id="KW-0433">Leucine-rich repeat</keyword>
<feature type="domain" description="Disease resistance protein winged helix" evidence="8">
    <location>
        <begin position="414"/>
        <end position="476"/>
    </location>
</feature>
<dbReference type="Gene3D" id="3.80.10.10">
    <property type="entry name" value="Ribonuclease Inhibitor"/>
    <property type="match status" value="1"/>
</dbReference>
<keyword evidence="11" id="KW-1185">Reference proteome</keyword>
<dbReference type="SUPFAM" id="SSF52540">
    <property type="entry name" value="P-loop containing nucleoside triphosphate hydrolases"/>
    <property type="match status" value="1"/>
</dbReference>
<dbReference type="InterPro" id="IPR044974">
    <property type="entry name" value="Disease_R_plants"/>
</dbReference>
<evidence type="ECO:0000313" key="11">
    <source>
        <dbReference type="Proteomes" id="UP001630127"/>
    </source>
</evidence>
<dbReference type="Gene3D" id="1.10.8.430">
    <property type="entry name" value="Helical domain of apoptotic protease-activating factors"/>
    <property type="match status" value="1"/>
</dbReference>